<dbReference type="GO" id="GO:0005886">
    <property type="term" value="C:plasma membrane"/>
    <property type="evidence" value="ECO:0007669"/>
    <property type="project" value="UniProtKB-SubCell"/>
</dbReference>
<evidence type="ECO:0000256" key="6">
    <source>
        <dbReference type="ARBA" id="ARBA00022970"/>
    </source>
</evidence>
<feature type="transmembrane region" description="Helical" evidence="9">
    <location>
        <begin position="211"/>
        <end position="237"/>
    </location>
</feature>
<keyword evidence="4 9" id="KW-0812">Transmembrane</keyword>
<evidence type="ECO:0000256" key="3">
    <source>
        <dbReference type="ARBA" id="ARBA00022475"/>
    </source>
</evidence>
<keyword evidence="7 9" id="KW-1133">Transmembrane helix</keyword>
<feature type="transmembrane region" description="Helical" evidence="9">
    <location>
        <begin position="47"/>
        <end position="66"/>
    </location>
</feature>
<evidence type="ECO:0000313" key="11">
    <source>
        <dbReference type="Proteomes" id="UP000826921"/>
    </source>
</evidence>
<dbReference type="GeneID" id="93788550"/>
<comment type="similarity">
    <text evidence="9">Belongs to the dicarboxylate/amino acid:cation symporter (DAACS) (TC 2.A.23) family.</text>
</comment>
<keyword evidence="6 9" id="KW-0029">Amino-acid transport</keyword>
<evidence type="ECO:0000313" key="10">
    <source>
        <dbReference type="EMBL" id="MBZ2126702.1"/>
    </source>
</evidence>
<dbReference type="InterPro" id="IPR023025">
    <property type="entry name" value="Ser_Thr_transp_SstT"/>
</dbReference>
<evidence type="ECO:0000256" key="4">
    <source>
        <dbReference type="ARBA" id="ARBA00022692"/>
    </source>
</evidence>
<dbReference type="EMBL" id="JAHZQA010000001">
    <property type="protein sequence ID" value="MBZ2126702.1"/>
    <property type="molecule type" value="Genomic_DNA"/>
</dbReference>
<comment type="catalytic activity">
    <reaction evidence="9">
        <text>L-threonine(in) + Na(+)(in) = L-threonine(out) + Na(+)(out)</text>
        <dbReference type="Rhea" id="RHEA:69999"/>
        <dbReference type="ChEBI" id="CHEBI:29101"/>
        <dbReference type="ChEBI" id="CHEBI:57926"/>
    </reaction>
</comment>
<evidence type="ECO:0000256" key="9">
    <source>
        <dbReference type="HAMAP-Rule" id="MF_01582"/>
    </source>
</evidence>
<dbReference type="InterPro" id="IPR001991">
    <property type="entry name" value="Na-dicarboxylate_symporter"/>
</dbReference>
<evidence type="ECO:0000256" key="8">
    <source>
        <dbReference type="ARBA" id="ARBA00023136"/>
    </source>
</evidence>
<keyword evidence="8 9" id="KW-0472">Membrane</keyword>
<evidence type="ECO:0000256" key="2">
    <source>
        <dbReference type="ARBA" id="ARBA00022448"/>
    </source>
</evidence>
<dbReference type="Proteomes" id="UP000826921">
    <property type="component" value="Unassembled WGS sequence"/>
</dbReference>
<proteinExistence type="inferred from homology"/>
<dbReference type="PRINTS" id="PR00173">
    <property type="entry name" value="EDTRNSPORT"/>
</dbReference>
<evidence type="ECO:0000256" key="7">
    <source>
        <dbReference type="ARBA" id="ARBA00022989"/>
    </source>
</evidence>
<keyword evidence="5 9" id="KW-0769">Symport</keyword>
<feature type="transmembrane region" description="Helical" evidence="9">
    <location>
        <begin position="179"/>
        <end position="199"/>
    </location>
</feature>
<dbReference type="AlphaFoldDB" id="A0AB35FS10"/>
<dbReference type="GO" id="GO:0015826">
    <property type="term" value="P:threonine transport"/>
    <property type="evidence" value="ECO:0007669"/>
    <property type="project" value="InterPro"/>
</dbReference>
<accession>A0AB35FS10</accession>
<sequence>MLHRIILTWKKTNLIKRISLGILCGALLAVLFPQASAIGLLGEIFVGGLKAIAPLLVFALVANALSQQKKGEKSNMKTVIMLYLLGTFAAALVAVLVGFVFPLEIDLADAKQSLSPPDGIGQVLSNLLLKLVDNPLNALISANYIGVLSWAVVFGIAMREASHHSKDLLRTSAEVTSKIVEWIINLAPFGILGLVYTTISGKGFQALQSYGLLLLVLIATMLIVALIINPLIVFIMLRKNPYPLVWRCLRVSGVTAFFTRSSAANIPVNMKLCRDLNLNPETYSVSIPLGATINMAGAAITINTLTLAAVHTLGIQVDFATAFVLSIVAAISACGASGVAGGSLLLIPVACSLFGISNDLAMQVVSVGFVIGVIQDSCETALNSSTDVLFTAVAEMRNWPKENR</sequence>
<dbReference type="SUPFAM" id="SSF118215">
    <property type="entry name" value="Proton glutamate symport protein"/>
    <property type="match status" value="1"/>
</dbReference>
<dbReference type="HAMAP" id="MF_01582">
    <property type="entry name" value="Ser_Thr_transp_SstT"/>
    <property type="match status" value="1"/>
</dbReference>
<organism evidence="10 11">
    <name type="scientific">Streptococcus gordonii</name>
    <dbReference type="NCBI Taxonomy" id="1302"/>
    <lineage>
        <taxon>Bacteria</taxon>
        <taxon>Bacillati</taxon>
        <taxon>Bacillota</taxon>
        <taxon>Bacilli</taxon>
        <taxon>Lactobacillales</taxon>
        <taxon>Streptococcaceae</taxon>
        <taxon>Streptococcus</taxon>
    </lineage>
</organism>
<comment type="catalytic activity">
    <reaction evidence="9">
        <text>L-serine(in) + Na(+)(in) = L-serine(out) + Na(+)(out)</text>
        <dbReference type="Rhea" id="RHEA:29575"/>
        <dbReference type="ChEBI" id="CHEBI:29101"/>
        <dbReference type="ChEBI" id="CHEBI:33384"/>
    </reaction>
</comment>
<dbReference type="InterPro" id="IPR036458">
    <property type="entry name" value="Na:dicarbo_symporter_sf"/>
</dbReference>
<protein>
    <recommendedName>
        <fullName evidence="9">Serine/threonine transporter SstT</fullName>
    </recommendedName>
    <alternativeName>
        <fullName evidence="9">Na(+)/serine-threonine symporter</fullName>
    </alternativeName>
</protein>
<keyword evidence="2 9" id="KW-0813">Transport</keyword>
<feature type="transmembrane region" description="Helical" evidence="9">
    <location>
        <begin position="322"/>
        <end position="347"/>
    </location>
</feature>
<feature type="transmembrane region" description="Helical" evidence="9">
    <location>
        <begin position="136"/>
        <end position="158"/>
    </location>
</feature>
<keyword evidence="3 9" id="KW-1003">Cell membrane</keyword>
<dbReference type="PANTHER" id="PTHR42865:SF8">
    <property type="entry name" value="SERINE_THREONINE TRANSPORTER SSTT"/>
    <property type="match status" value="1"/>
</dbReference>
<name>A0AB35FS10_STRGN</name>
<dbReference type="Pfam" id="PF00375">
    <property type="entry name" value="SDF"/>
    <property type="match status" value="1"/>
</dbReference>
<evidence type="ECO:0000256" key="1">
    <source>
        <dbReference type="ARBA" id="ARBA00004141"/>
    </source>
</evidence>
<comment type="caution">
    <text evidence="9">Lacks conserved residue(s) required for the propagation of feature annotation.</text>
</comment>
<comment type="caution">
    <text evidence="10">The sequence shown here is derived from an EMBL/GenBank/DDBJ whole genome shotgun (WGS) entry which is preliminary data.</text>
</comment>
<dbReference type="PANTHER" id="PTHR42865">
    <property type="entry name" value="PROTON/GLUTAMATE-ASPARTATE SYMPORTER"/>
    <property type="match status" value="1"/>
</dbReference>
<dbReference type="GO" id="GO:0032329">
    <property type="term" value="P:serine transport"/>
    <property type="evidence" value="ECO:0007669"/>
    <property type="project" value="InterPro"/>
</dbReference>
<comment type="function">
    <text evidence="9">Involved in the import of serine and threonine into the cell, with the concomitant import of sodium (symport system).</text>
</comment>
<dbReference type="GO" id="GO:0005295">
    <property type="term" value="F:neutral L-amino acid:sodium symporter activity"/>
    <property type="evidence" value="ECO:0007669"/>
    <property type="project" value="TreeGrafter"/>
</dbReference>
<reference evidence="10" key="1">
    <citation type="submission" date="2021-07" db="EMBL/GenBank/DDBJ databases">
        <title>Occurrence of streptococci in the human mouth that bind to a non-human glycan.</title>
        <authorList>
            <person name="Cross B."/>
            <person name="Thamadilok S."/>
            <person name="Bensing B."/>
            <person name="Sasmal A."/>
            <person name="Khedri Z."/>
            <person name="Deng L."/>
            <person name="Yu H."/>
            <person name="Mehta A."/>
            <person name="Aluvathingal J."/>
            <person name="Nadendla S."/>
            <person name="Vickerman M."/>
            <person name="Chen X."/>
            <person name="Dewhirst F."/>
            <person name="Gill A."/>
            <person name="Lettrichova I."/>
            <person name="Diaz S."/>
            <person name="Gill S."/>
            <person name="Tettelin H."/>
            <person name="Iverson T."/>
            <person name="Sullam P."/>
            <person name="Varki A."/>
            <person name="Ruhl S."/>
        </authorList>
    </citation>
    <scope>NUCLEOTIDE SEQUENCE</scope>
    <source>
        <strain evidence="10">SK9</strain>
    </source>
</reference>
<dbReference type="FunFam" id="1.10.3860.10:FF:000003">
    <property type="entry name" value="Serine/threonine transporter sstT"/>
    <property type="match status" value="1"/>
</dbReference>
<gene>
    <name evidence="9 10" type="primary">sstT</name>
    <name evidence="10" type="ORF">K1I74_01335</name>
</gene>
<dbReference type="NCBIfam" id="NF010151">
    <property type="entry name" value="PRK13628.1"/>
    <property type="match status" value="1"/>
</dbReference>
<feature type="transmembrane region" description="Helical" evidence="9">
    <location>
        <begin position="283"/>
        <end position="310"/>
    </location>
</feature>
<feature type="transmembrane region" description="Helical" evidence="9">
    <location>
        <begin position="78"/>
        <end position="101"/>
    </location>
</feature>
<dbReference type="RefSeq" id="WP_060553140.1">
    <property type="nucleotide sequence ID" value="NZ_CP077224.1"/>
</dbReference>
<evidence type="ECO:0000256" key="5">
    <source>
        <dbReference type="ARBA" id="ARBA00022847"/>
    </source>
</evidence>
<dbReference type="Gene3D" id="1.10.3860.10">
    <property type="entry name" value="Sodium:dicarboxylate symporter"/>
    <property type="match status" value="1"/>
</dbReference>
<comment type="subcellular location">
    <subcellularLocation>
        <location evidence="9">Cell membrane</location>
        <topology evidence="9">Multi-pass membrane protein</topology>
    </subcellularLocation>
    <subcellularLocation>
        <location evidence="1">Membrane</location>
        <topology evidence="1">Multi-pass membrane protein</topology>
    </subcellularLocation>
</comment>